<evidence type="ECO:0008006" key="3">
    <source>
        <dbReference type="Google" id="ProtNLM"/>
    </source>
</evidence>
<accession>A0AAD6ZLI2</accession>
<protein>
    <recommendedName>
        <fullName evidence="3">F-box domain-containing protein</fullName>
    </recommendedName>
</protein>
<comment type="caution">
    <text evidence="1">The sequence shown here is derived from an EMBL/GenBank/DDBJ whole genome shotgun (WGS) entry which is preliminary data.</text>
</comment>
<keyword evidence="2" id="KW-1185">Reference proteome</keyword>
<evidence type="ECO:0000313" key="2">
    <source>
        <dbReference type="Proteomes" id="UP001218218"/>
    </source>
</evidence>
<dbReference type="AlphaFoldDB" id="A0AAD6ZLI2"/>
<evidence type="ECO:0000313" key="1">
    <source>
        <dbReference type="EMBL" id="KAJ7328039.1"/>
    </source>
</evidence>
<proteinExistence type="predicted"/>
<dbReference type="EMBL" id="JARIHO010000040">
    <property type="protein sequence ID" value="KAJ7328039.1"/>
    <property type="molecule type" value="Genomic_DNA"/>
</dbReference>
<name>A0AAD6ZLI2_9AGAR</name>
<dbReference type="SUPFAM" id="SSF52047">
    <property type="entry name" value="RNI-like"/>
    <property type="match status" value="1"/>
</dbReference>
<sequence>MPTFLHSLRAFQIRARSRKTRPLAARVPLEIEFLVIDQFDGDTNQLRALCLVNRAWASYVQSLLFRRVCVRSRNLKRFLAVIKTRSDLGRHIFTLIVTEATQWPPREDLPSALDAIGAMLPKKLPNVRSLDISFRSFQPQDVQPAKGWASISRLQLRFCRFTSTDGMVAFIASFPRLESLDVFQCYASDAVPVAQRPSAVPMPAWHLKYLALGEFPRNGLIEWMVAAPAAFAVDHLRILSLGPDATSFNALLDKIGDGLQHLELPRMYQRARGRVPGPEVQLSIRKCTELVRLSFNEPSASDLGRNITSVLAQVASPHLTTILFQTSIDTGCLDIPWGEVEAALARNTFSLLQAVVFNMWAPFERTPYEDAVQLMTERLGILEARGLLQFNYVPDDTPEPRYAPPRPPLPTLRKRISGKIAGWMGRGDSQLNTIPLTTRL</sequence>
<reference evidence="1" key="1">
    <citation type="submission" date="2023-03" db="EMBL/GenBank/DDBJ databases">
        <title>Massive genome expansion in bonnet fungi (Mycena s.s.) driven by repeated elements and novel gene families across ecological guilds.</title>
        <authorList>
            <consortium name="Lawrence Berkeley National Laboratory"/>
            <person name="Harder C.B."/>
            <person name="Miyauchi S."/>
            <person name="Viragh M."/>
            <person name="Kuo A."/>
            <person name="Thoen E."/>
            <person name="Andreopoulos B."/>
            <person name="Lu D."/>
            <person name="Skrede I."/>
            <person name="Drula E."/>
            <person name="Henrissat B."/>
            <person name="Morin E."/>
            <person name="Kohler A."/>
            <person name="Barry K."/>
            <person name="LaButti K."/>
            <person name="Morin E."/>
            <person name="Salamov A."/>
            <person name="Lipzen A."/>
            <person name="Mereny Z."/>
            <person name="Hegedus B."/>
            <person name="Baldrian P."/>
            <person name="Stursova M."/>
            <person name="Weitz H."/>
            <person name="Taylor A."/>
            <person name="Grigoriev I.V."/>
            <person name="Nagy L.G."/>
            <person name="Martin F."/>
            <person name="Kauserud H."/>
        </authorList>
    </citation>
    <scope>NUCLEOTIDE SEQUENCE</scope>
    <source>
        <strain evidence="1">CBHHK002</strain>
    </source>
</reference>
<dbReference type="Proteomes" id="UP001218218">
    <property type="component" value="Unassembled WGS sequence"/>
</dbReference>
<dbReference type="Gene3D" id="3.80.10.10">
    <property type="entry name" value="Ribonuclease Inhibitor"/>
    <property type="match status" value="1"/>
</dbReference>
<gene>
    <name evidence="1" type="ORF">DFH08DRAFT_331206</name>
</gene>
<dbReference type="InterPro" id="IPR032675">
    <property type="entry name" value="LRR_dom_sf"/>
</dbReference>
<organism evidence="1 2">
    <name type="scientific">Mycena albidolilacea</name>
    <dbReference type="NCBI Taxonomy" id="1033008"/>
    <lineage>
        <taxon>Eukaryota</taxon>
        <taxon>Fungi</taxon>
        <taxon>Dikarya</taxon>
        <taxon>Basidiomycota</taxon>
        <taxon>Agaricomycotina</taxon>
        <taxon>Agaricomycetes</taxon>
        <taxon>Agaricomycetidae</taxon>
        <taxon>Agaricales</taxon>
        <taxon>Marasmiineae</taxon>
        <taxon>Mycenaceae</taxon>
        <taxon>Mycena</taxon>
    </lineage>
</organism>